<keyword evidence="15" id="KW-1185">Reference proteome</keyword>
<evidence type="ECO:0000256" key="8">
    <source>
        <dbReference type="ARBA" id="ARBA00023012"/>
    </source>
</evidence>
<comment type="caution">
    <text evidence="14">The sequence shown here is derived from an EMBL/GenBank/DDBJ whole genome shotgun (WGS) entry which is preliminary data.</text>
</comment>
<keyword evidence="10" id="KW-0472">Membrane</keyword>
<evidence type="ECO:0000313" key="14">
    <source>
        <dbReference type="EMBL" id="GIE48561.1"/>
    </source>
</evidence>
<evidence type="ECO:0000256" key="7">
    <source>
        <dbReference type="ARBA" id="ARBA00022840"/>
    </source>
</evidence>
<dbReference type="GO" id="GO:0016020">
    <property type="term" value="C:membrane"/>
    <property type="evidence" value="ECO:0007669"/>
    <property type="project" value="InterPro"/>
</dbReference>
<evidence type="ECO:0000256" key="4">
    <source>
        <dbReference type="ARBA" id="ARBA00022679"/>
    </source>
</evidence>
<evidence type="ECO:0000256" key="2">
    <source>
        <dbReference type="ARBA" id="ARBA00012438"/>
    </source>
</evidence>
<evidence type="ECO:0000259" key="12">
    <source>
        <dbReference type="Pfam" id="PF07730"/>
    </source>
</evidence>
<keyword evidence="10" id="KW-0812">Transmembrane</keyword>
<evidence type="ECO:0000256" key="3">
    <source>
        <dbReference type="ARBA" id="ARBA00022553"/>
    </source>
</evidence>
<evidence type="ECO:0000256" key="6">
    <source>
        <dbReference type="ARBA" id="ARBA00022777"/>
    </source>
</evidence>
<feature type="transmembrane region" description="Helical" evidence="10">
    <location>
        <begin position="28"/>
        <end position="46"/>
    </location>
</feature>
<feature type="domain" description="DUF7134" evidence="13">
    <location>
        <begin position="393"/>
        <end position="564"/>
    </location>
</feature>
<dbReference type="Proteomes" id="UP000647172">
    <property type="component" value="Unassembled WGS sequence"/>
</dbReference>
<dbReference type="Pfam" id="PF23539">
    <property type="entry name" value="DUF7134"/>
    <property type="match status" value="1"/>
</dbReference>
<dbReference type="GO" id="GO:0005524">
    <property type="term" value="F:ATP binding"/>
    <property type="evidence" value="ECO:0007669"/>
    <property type="project" value="UniProtKB-KW"/>
</dbReference>
<feature type="region of interest" description="Disordered" evidence="9">
    <location>
        <begin position="751"/>
        <end position="812"/>
    </location>
</feature>
<comment type="catalytic activity">
    <reaction evidence="1">
        <text>ATP + protein L-histidine = ADP + protein N-phospho-L-histidine.</text>
        <dbReference type="EC" id="2.7.13.3"/>
    </reaction>
</comment>
<feature type="compositionally biased region" description="Basic and acidic residues" evidence="9">
    <location>
        <begin position="769"/>
        <end position="781"/>
    </location>
</feature>
<keyword evidence="4" id="KW-0808">Transferase</keyword>
<keyword evidence="7" id="KW-0067">ATP-binding</keyword>
<dbReference type="Pfam" id="PF07730">
    <property type="entry name" value="HisKA_3"/>
    <property type="match status" value="1"/>
</dbReference>
<evidence type="ECO:0000259" key="11">
    <source>
        <dbReference type="Pfam" id="PF02518"/>
    </source>
</evidence>
<dbReference type="EC" id="2.7.13.3" evidence="2"/>
<feature type="transmembrane region" description="Helical" evidence="10">
    <location>
        <begin position="96"/>
        <end position="116"/>
    </location>
</feature>
<accession>A0A919MKI5</accession>
<dbReference type="Gene3D" id="3.30.565.10">
    <property type="entry name" value="Histidine kinase-like ATPase, C-terminal domain"/>
    <property type="match status" value="1"/>
</dbReference>
<feature type="transmembrane region" description="Helical" evidence="10">
    <location>
        <begin position="447"/>
        <end position="468"/>
    </location>
</feature>
<name>A0A919MKI5_9ACTN</name>
<dbReference type="CDD" id="cd16917">
    <property type="entry name" value="HATPase_UhpB-NarQ-NarX-like"/>
    <property type="match status" value="1"/>
</dbReference>
<dbReference type="GO" id="GO:0000155">
    <property type="term" value="F:phosphorelay sensor kinase activity"/>
    <property type="evidence" value="ECO:0007669"/>
    <property type="project" value="InterPro"/>
</dbReference>
<feature type="transmembrane region" description="Helical" evidence="10">
    <location>
        <begin position="53"/>
        <end position="69"/>
    </location>
</feature>
<protein>
    <recommendedName>
        <fullName evidence="2">histidine kinase</fullName>
        <ecNumber evidence="2">2.7.13.3</ecNumber>
    </recommendedName>
</protein>
<dbReference type="EMBL" id="BOMQ01000026">
    <property type="protein sequence ID" value="GIE48561.1"/>
    <property type="molecule type" value="Genomic_DNA"/>
</dbReference>
<dbReference type="InterPro" id="IPR036890">
    <property type="entry name" value="HATPase_C_sf"/>
</dbReference>
<organism evidence="14 15">
    <name type="scientific">Actinoplanes nipponensis</name>
    <dbReference type="NCBI Taxonomy" id="135950"/>
    <lineage>
        <taxon>Bacteria</taxon>
        <taxon>Bacillati</taxon>
        <taxon>Actinomycetota</taxon>
        <taxon>Actinomycetes</taxon>
        <taxon>Micromonosporales</taxon>
        <taxon>Micromonosporaceae</taxon>
        <taxon>Actinoplanes</taxon>
    </lineage>
</organism>
<feature type="transmembrane region" description="Helical" evidence="10">
    <location>
        <begin position="474"/>
        <end position="494"/>
    </location>
</feature>
<dbReference type="PANTHER" id="PTHR24421:SF10">
    <property type="entry name" value="NITRATE_NITRITE SENSOR PROTEIN NARQ"/>
    <property type="match status" value="1"/>
</dbReference>
<feature type="transmembrane region" description="Helical" evidence="10">
    <location>
        <begin position="420"/>
        <end position="440"/>
    </location>
</feature>
<feature type="transmembrane region" description="Helical" evidence="10">
    <location>
        <begin position="533"/>
        <end position="560"/>
    </location>
</feature>
<keyword evidence="6" id="KW-0418">Kinase</keyword>
<evidence type="ECO:0000256" key="5">
    <source>
        <dbReference type="ARBA" id="ARBA00022741"/>
    </source>
</evidence>
<evidence type="ECO:0000256" key="9">
    <source>
        <dbReference type="SAM" id="MobiDB-lite"/>
    </source>
</evidence>
<evidence type="ECO:0000256" key="1">
    <source>
        <dbReference type="ARBA" id="ARBA00000085"/>
    </source>
</evidence>
<gene>
    <name evidence="14" type="ORF">Ani05nite_20950</name>
</gene>
<reference evidence="14" key="1">
    <citation type="submission" date="2021-01" db="EMBL/GenBank/DDBJ databases">
        <title>Whole genome shotgun sequence of Actinoplanes nipponensis NBRC 14063.</title>
        <authorList>
            <person name="Komaki H."/>
            <person name="Tamura T."/>
        </authorList>
    </citation>
    <scope>NUCLEOTIDE SEQUENCE</scope>
    <source>
        <strain evidence="14">NBRC 14063</strain>
    </source>
</reference>
<dbReference type="InterPro" id="IPR003594">
    <property type="entry name" value="HATPase_dom"/>
</dbReference>
<dbReference type="InterPro" id="IPR011712">
    <property type="entry name" value="Sig_transdc_His_kin_sub3_dim/P"/>
</dbReference>
<sequence>MLPCGLAVAQLAAWPGRPLATGEPLPAAAVATGVAVTVVVAAALLWRRTAPPATLAVVVAALTVGTVGVSADALLVISVADLVALYGVAVWRSGRLALGGTAGVALWQCALIAATSGVTGEYPAEVASVVIVYPAVVAFGRARHRWHADRATAAARLAEAEDRRNRAADTERRRLARELHDVTAHHLTSIVVIVSAAQRLGAARPDLAAEARAFASRTGRDTLAALHRLVALLQRPDERPDPVAARLDALAEGFRLLGQRVGVQAGEAQEPPPAATEAVCGITREALTNILRYAPGAGVRIRLATAPAGLELTIDDDGARADGPGGLGSGRGVAGMRERATTLGGTLTAGPRPGGGWRVRAVLPSPSPAVLPPAAGVAVAAGRSRRRPGSAQVIDAALVLLALFAPAGGLLAAPGDAGPAGAPVPLLLLVAAAHAVPVGWRRRRPWTVLGAVAATAWILPVLIATGVIAPAHGWVLPAGLGAELIAVYAVARYARRHDLSALAAAVASASAVLAAGVTLALDTPSEQDIPLVFGAGVMAAVVACPLGLPILLAWLTGWLVRRRRAGIESREHDAVAASTAQALWVAGLERARVAAGLRAAVLRDTARVATAADAGDLDQVLTSARAALDAMRGLLNGLREEASGPARGDHEPQPTAAALPALAERWRAGGRAVALEVRGAGRVLPADVDLSAFRVVELLLAGDTGPVAVRVDLDDDPVRIGVRPMPADAGGEIAAGLRARLAAVGGSTTTAADGLPEILLPGTVPPHPDGIRPDAARESGRGRPAGEQGRAAGSDPGRPAGRNEEVASSPSA</sequence>
<dbReference type="Gene3D" id="1.20.5.1930">
    <property type="match status" value="1"/>
</dbReference>
<feature type="domain" description="Signal transduction histidine kinase subgroup 3 dimerisation and phosphoacceptor" evidence="12">
    <location>
        <begin position="171"/>
        <end position="237"/>
    </location>
</feature>
<dbReference type="InterPro" id="IPR055558">
    <property type="entry name" value="DUF7134"/>
</dbReference>
<feature type="transmembrane region" description="Helical" evidence="10">
    <location>
        <begin position="393"/>
        <end position="414"/>
    </location>
</feature>
<dbReference type="PANTHER" id="PTHR24421">
    <property type="entry name" value="NITRATE/NITRITE SENSOR PROTEIN NARX-RELATED"/>
    <property type="match status" value="1"/>
</dbReference>
<dbReference type="SUPFAM" id="SSF55874">
    <property type="entry name" value="ATPase domain of HSP90 chaperone/DNA topoisomerase II/histidine kinase"/>
    <property type="match status" value="1"/>
</dbReference>
<keyword evidence="5" id="KW-0547">Nucleotide-binding</keyword>
<feature type="transmembrane region" description="Helical" evidence="10">
    <location>
        <begin position="122"/>
        <end position="140"/>
    </location>
</feature>
<proteinExistence type="predicted"/>
<dbReference type="Pfam" id="PF02518">
    <property type="entry name" value="HATPase_c"/>
    <property type="match status" value="1"/>
</dbReference>
<evidence type="ECO:0000256" key="10">
    <source>
        <dbReference type="SAM" id="Phobius"/>
    </source>
</evidence>
<keyword evidence="3" id="KW-0597">Phosphoprotein</keyword>
<feature type="transmembrane region" description="Helical" evidence="10">
    <location>
        <begin position="501"/>
        <end position="521"/>
    </location>
</feature>
<evidence type="ECO:0000259" key="13">
    <source>
        <dbReference type="Pfam" id="PF23539"/>
    </source>
</evidence>
<keyword evidence="8" id="KW-0902">Two-component regulatory system</keyword>
<evidence type="ECO:0000313" key="15">
    <source>
        <dbReference type="Proteomes" id="UP000647172"/>
    </source>
</evidence>
<keyword evidence="10" id="KW-1133">Transmembrane helix</keyword>
<dbReference type="GO" id="GO:0046983">
    <property type="term" value="F:protein dimerization activity"/>
    <property type="evidence" value="ECO:0007669"/>
    <property type="project" value="InterPro"/>
</dbReference>
<feature type="transmembrane region" description="Helical" evidence="10">
    <location>
        <begin position="75"/>
        <end position="91"/>
    </location>
</feature>
<dbReference type="InterPro" id="IPR050482">
    <property type="entry name" value="Sensor_HK_TwoCompSys"/>
</dbReference>
<feature type="domain" description="Histidine kinase/HSP90-like ATPase" evidence="11">
    <location>
        <begin position="282"/>
        <end position="365"/>
    </location>
</feature>
<dbReference type="AlphaFoldDB" id="A0A919MKI5"/>